<evidence type="ECO:0000313" key="1">
    <source>
        <dbReference type="EMBL" id="CAJ2670505.1"/>
    </source>
</evidence>
<keyword evidence="2" id="KW-1185">Reference proteome</keyword>
<sequence>MAKIIKSIQAFIIYFSLIILVASDNKLFCYNDDDCTSNICRSPPYVRKCRLFLCYCEPK</sequence>
<accession>A0ACB0LPG4</accession>
<proteinExistence type="predicted"/>
<name>A0ACB0LPG4_TRIPR</name>
<organism evidence="1 2">
    <name type="scientific">Trifolium pratense</name>
    <name type="common">Red clover</name>
    <dbReference type="NCBI Taxonomy" id="57577"/>
    <lineage>
        <taxon>Eukaryota</taxon>
        <taxon>Viridiplantae</taxon>
        <taxon>Streptophyta</taxon>
        <taxon>Embryophyta</taxon>
        <taxon>Tracheophyta</taxon>
        <taxon>Spermatophyta</taxon>
        <taxon>Magnoliopsida</taxon>
        <taxon>eudicotyledons</taxon>
        <taxon>Gunneridae</taxon>
        <taxon>Pentapetalae</taxon>
        <taxon>rosids</taxon>
        <taxon>fabids</taxon>
        <taxon>Fabales</taxon>
        <taxon>Fabaceae</taxon>
        <taxon>Papilionoideae</taxon>
        <taxon>50 kb inversion clade</taxon>
        <taxon>NPAAA clade</taxon>
        <taxon>Hologalegina</taxon>
        <taxon>IRL clade</taxon>
        <taxon>Trifolieae</taxon>
        <taxon>Trifolium</taxon>
    </lineage>
</organism>
<evidence type="ECO:0000313" key="2">
    <source>
        <dbReference type="Proteomes" id="UP001177021"/>
    </source>
</evidence>
<reference evidence="1" key="1">
    <citation type="submission" date="2023-10" db="EMBL/GenBank/DDBJ databases">
        <authorList>
            <person name="Rodriguez Cubillos JULIANA M."/>
            <person name="De Vega J."/>
        </authorList>
    </citation>
    <scope>NUCLEOTIDE SEQUENCE</scope>
</reference>
<dbReference type="Proteomes" id="UP001177021">
    <property type="component" value="Unassembled WGS sequence"/>
</dbReference>
<dbReference type="EMBL" id="CASHSV030000615">
    <property type="protein sequence ID" value="CAJ2670505.1"/>
    <property type="molecule type" value="Genomic_DNA"/>
</dbReference>
<protein>
    <submittedName>
        <fullName evidence="1">Uncharacterized protein</fullName>
    </submittedName>
</protein>
<comment type="caution">
    <text evidence="1">The sequence shown here is derived from an EMBL/GenBank/DDBJ whole genome shotgun (WGS) entry which is preliminary data.</text>
</comment>
<gene>
    <name evidence="1" type="ORF">MILVUS5_LOCUS34529</name>
</gene>